<dbReference type="GO" id="GO:0004016">
    <property type="term" value="F:adenylate cyclase activity"/>
    <property type="evidence" value="ECO:0007669"/>
    <property type="project" value="UniProtKB-UniRule"/>
</dbReference>
<dbReference type="GO" id="GO:0106408">
    <property type="term" value="F:diadenylate cyclase activity"/>
    <property type="evidence" value="ECO:0007669"/>
    <property type="project" value="UniProtKB-EC"/>
</dbReference>
<dbReference type="HAMAP" id="MF_01499">
    <property type="entry name" value="DacA"/>
    <property type="match status" value="1"/>
</dbReference>
<dbReference type="InterPro" id="IPR050338">
    <property type="entry name" value="DisA"/>
</dbReference>
<keyword evidence="8 10" id="KW-1133">Transmembrane helix</keyword>
<evidence type="ECO:0000256" key="6">
    <source>
        <dbReference type="ARBA" id="ARBA00022741"/>
    </source>
</evidence>
<keyword evidence="4 10" id="KW-0812">Transmembrane</keyword>
<comment type="similarity">
    <text evidence="10">Belongs to the adenylate cyclase family. DacA/CdaA subfamily.</text>
</comment>
<protein>
    <recommendedName>
        <fullName evidence="10">Diadenylate cyclase</fullName>
        <shortName evidence="10">DAC</shortName>
        <ecNumber evidence="10">2.7.7.85</ecNumber>
    </recommendedName>
    <alternativeName>
        <fullName evidence="10">Cyclic-di-AMP synthase</fullName>
        <shortName evidence="10">c-di-AMP synthase</shortName>
    </alternativeName>
</protein>
<dbReference type="InterPro" id="IPR003390">
    <property type="entry name" value="DNA_integrity_scan_DisA_N"/>
</dbReference>
<dbReference type="GO" id="GO:0006171">
    <property type="term" value="P:cAMP biosynthetic process"/>
    <property type="evidence" value="ECO:0007669"/>
    <property type="project" value="InterPro"/>
</dbReference>
<feature type="domain" description="DAC" evidence="11">
    <location>
        <begin position="99"/>
        <end position="259"/>
    </location>
</feature>
<evidence type="ECO:0000256" key="10">
    <source>
        <dbReference type="HAMAP-Rule" id="MF_01499"/>
    </source>
</evidence>
<evidence type="ECO:0000256" key="8">
    <source>
        <dbReference type="ARBA" id="ARBA00022989"/>
    </source>
</evidence>
<dbReference type="PANTHER" id="PTHR34185">
    <property type="entry name" value="DIADENYLATE CYCLASE"/>
    <property type="match status" value="1"/>
</dbReference>
<evidence type="ECO:0000256" key="3">
    <source>
        <dbReference type="ARBA" id="ARBA00022679"/>
    </source>
</evidence>
<comment type="function">
    <text evidence="10">Catalyzes the condensation of 2 ATP molecules into cyclic di-AMP (c-di-AMP), a second messenger used to regulate differing processes in different bacteria.</text>
</comment>
<dbReference type="NCBIfam" id="TIGR00159">
    <property type="entry name" value="diadenylate cyclase CdaA"/>
    <property type="match status" value="1"/>
</dbReference>
<keyword evidence="13" id="KW-1185">Reference proteome</keyword>
<comment type="caution">
    <text evidence="10">Lacks conserved residue(s) required for the propagation of feature annotation.</text>
</comment>
<evidence type="ECO:0000313" key="12">
    <source>
        <dbReference type="EMBL" id="SIT06568.1"/>
    </source>
</evidence>
<dbReference type="PANTHER" id="PTHR34185:SF1">
    <property type="entry name" value="DIADENYLATE CYCLASE"/>
    <property type="match status" value="1"/>
</dbReference>
<evidence type="ECO:0000256" key="4">
    <source>
        <dbReference type="ARBA" id="ARBA00022692"/>
    </source>
</evidence>
<feature type="transmembrane region" description="Helical" evidence="10">
    <location>
        <begin position="55"/>
        <end position="74"/>
    </location>
</feature>
<dbReference type="Pfam" id="PF19293">
    <property type="entry name" value="CdaA_N"/>
    <property type="match status" value="1"/>
</dbReference>
<proteinExistence type="inferred from homology"/>
<sequence>MPKPPVAYYGLLGLWRGPMSILDGITQYVNDIVDILIVTYIIYKLLMLVRGTRAVQLLKGISVVLAVWMLSSLFQLSTLQWLMENLFSWGIIVVIIIFQPELRRALEQLGRGRFFNRSADEDEQMITRIVGDMVKAVSYLAKRRIGALIVIERRTGLSDYVESGIKLDADLNSEILSNIFTPKAPLHDGAVIVRRDRIAAAGCYLPLSENPFISNELGTRHRAGMGISELTDAVTIIVSEETGQISLAIQGQLERGLSEEEMISRLYEELKPSGRQTSFWNRKGEKDG</sequence>
<dbReference type="InterPro" id="IPR034701">
    <property type="entry name" value="CdaA"/>
</dbReference>
<dbReference type="InterPro" id="IPR045585">
    <property type="entry name" value="CdaA_N"/>
</dbReference>
<name>A0A1N7P7Q9_9BACL</name>
<evidence type="ECO:0000259" key="11">
    <source>
        <dbReference type="PROSITE" id="PS51794"/>
    </source>
</evidence>
<comment type="subunit">
    <text evidence="10">Probably a homodimer.</text>
</comment>
<dbReference type="AlphaFoldDB" id="A0A1N7P7Q9"/>
<dbReference type="EMBL" id="FTOD01000011">
    <property type="protein sequence ID" value="SIT06568.1"/>
    <property type="molecule type" value="Genomic_DNA"/>
</dbReference>
<keyword evidence="9 10" id="KW-0472">Membrane</keyword>
<dbReference type="Pfam" id="PF02457">
    <property type="entry name" value="DAC"/>
    <property type="match status" value="1"/>
</dbReference>
<evidence type="ECO:0000256" key="1">
    <source>
        <dbReference type="ARBA" id="ARBA00000877"/>
    </source>
</evidence>
<feature type="transmembrane region" description="Helical" evidence="10">
    <location>
        <begin position="25"/>
        <end position="43"/>
    </location>
</feature>
<keyword evidence="6 10" id="KW-0547">Nucleotide-binding</keyword>
<comment type="catalytic activity">
    <reaction evidence="1 10">
        <text>2 ATP = 3',3'-c-di-AMP + 2 diphosphate</text>
        <dbReference type="Rhea" id="RHEA:35655"/>
        <dbReference type="ChEBI" id="CHEBI:30616"/>
        <dbReference type="ChEBI" id="CHEBI:33019"/>
        <dbReference type="ChEBI" id="CHEBI:71500"/>
        <dbReference type="EC" id="2.7.7.85"/>
    </reaction>
</comment>
<evidence type="ECO:0000256" key="7">
    <source>
        <dbReference type="ARBA" id="ARBA00022840"/>
    </source>
</evidence>
<keyword evidence="5 10" id="KW-0548">Nucleotidyltransferase</keyword>
<dbReference type="Gene3D" id="3.40.1700.10">
    <property type="entry name" value="DNA integrity scanning protein, DisA, N-terminal domain"/>
    <property type="match status" value="1"/>
</dbReference>
<dbReference type="InterPro" id="IPR014046">
    <property type="entry name" value="C-di-AMP_synthase"/>
</dbReference>
<dbReference type="InterPro" id="IPR036888">
    <property type="entry name" value="DNA_integrity_DisA_N_sf"/>
</dbReference>
<accession>A0A1N7P7Q9</accession>
<organism evidence="12 13">
    <name type="scientific">Kroppenstedtia eburnea</name>
    <dbReference type="NCBI Taxonomy" id="714067"/>
    <lineage>
        <taxon>Bacteria</taxon>
        <taxon>Bacillati</taxon>
        <taxon>Bacillota</taxon>
        <taxon>Bacilli</taxon>
        <taxon>Bacillales</taxon>
        <taxon>Thermoactinomycetaceae</taxon>
        <taxon>Kroppenstedtia</taxon>
    </lineage>
</organism>
<dbReference type="SUPFAM" id="SSF143597">
    <property type="entry name" value="YojJ-like"/>
    <property type="match status" value="1"/>
</dbReference>
<dbReference type="GO" id="GO:0005524">
    <property type="term" value="F:ATP binding"/>
    <property type="evidence" value="ECO:0007669"/>
    <property type="project" value="UniProtKB-UniRule"/>
</dbReference>
<gene>
    <name evidence="10" type="primary">dacA</name>
    <name evidence="12" type="ORF">SAMN05421790_111123</name>
</gene>
<evidence type="ECO:0000256" key="9">
    <source>
        <dbReference type="ARBA" id="ARBA00023136"/>
    </source>
</evidence>
<dbReference type="Proteomes" id="UP000186795">
    <property type="component" value="Unassembled WGS sequence"/>
</dbReference>
<evidence type="ECO:0000256" key="2">
    <source>
        <dbReference type="ARBA" id="ARBA00022475"/>
    </source>
</evidence>
<keyword evidence="3 10" id="KW-0808">Transferase</keyword>
<keyword evidence="2 10" id="KW-1003">Cell membrane</keyword>
<dbReference type="PROSITE" id="PS51794">
    <property type="entry name" value="DAC"/>
    <property type="match status" value="1"/>
</dbReference>
<evidence type="ECO:0000313" key="13">
    <source>
        <dbReference type="Proteomes" id="UP000186795"/>
    </source>
</evidence>
<dbReference type="EC" id="2.7.7.85" evidence="10"/>
<dbReference type="FunFam" id="3.40.1700.10:FF:000002">
    <property type="entry name" value="Diadenylate cyclase"/>
    <property type="match status" value="1"/>
</dbReference>
<keyword evidence="7 10" id="KW-0067">ATP-binding</keyword>
<dbReference type="PIRSF" id="PIRSF004793">
    <property type="entry name" value="UCP004793"/>
    <property type="match status" value="1"/>
</dbReference>
<evidence type="ECO:0000256" key="5">
    <source>
        <dbReference type="ARBA" id="ARBA00022695"/>
    </source>
</evidence>
<reference evidence="13" key="1">
    <citation type="submission" date="2017-01" db="EMBL/GenBank/DDBJ databases">
        <authorList>
            <person name="Varghese N."/>
            <person name="Submissions S."/>
        </authorList>
    </citation>
    <scope>NUCLEOTIDE SEQUENCE [LARGE SCALE GENOMIC DNA]</scope>
    <source>
        <strain evidence="13">DSM 45196</strain>
    </source>
</reference>